<reference evidence="2 3" key="1">
    <citation type="journal article" date="2018" name="Front. Plant Sci.">
        <title>Red Clover (Trifolium pratense) and Zigzag Clover (T. medium) - A Picture of Genomic Similarities and Differences.</title>
        <authorList>
            <person name="Dluhosova J."/>
            <person name="Istvanek J."/>
            <person name="Nedelnik J."/>
            <person name="Repkova J."/>
        </authorList>
    </citation>
    <scope>NUCLEOTIDE SEQUENCE [LARGE SCALE GENOMIC DNA]</scope>
    <source>
        <strain evidence="3">cv. 10/8</strain>
        <tissue evidence="2">Leaf</tissue>
    </source>
</reference>
<organism evidence="2 3">
    <name type="scientific">Trifolium medium</name>
    <dbReference type="NCBI Taxonomy" id="97028"/>
    <lineage>
        <taxon>Eukaryota</taxon>
        <taxon>Viridiplantae</taxon>
        <taxon>Streptophyta</taxon>
        <taxon>Embryophyta</taxon>
        <taxon>Tracheophyta</taxon>
        <taxon>Spermatophyta</taxon>
        <taxon>Magnoliopsida</taxon>
        <taxon>eudicotyledons</taxon>
        <taxon>Gunneridae</taxon>
        <taxon>Pentapetalae</taxon>
        <taxon>rosids</taxon>
        <taxon>fabids</taxon>
        <taxon>Fabales</taxon>
        <taxon>Fabaceae</taxon>
        <taxon>Papilionoideae</taxon>
        <taxon>50 kb inversion clade</taxon>
        <taxon>NPAAA clade</taxon>
        <taxon>Hologalegina</taxon>
        <taxon>IRL clade</taxon>
        <taxon>Trifolieae</taxon>
        <taxon>Trifolium</taxon>
    </lineage>
</organism>
<evidence type="ECO:0000313" key="3">
    <source>
        <dbReference type="Proteomes" id="UP000265520"/>
    </source>
</evidence>
<name>A0A392VPF8_9FABA</name>
<protein>
    <submittedName>
        <fullName evidence="2">Uncharacterized protein</fullName>
    </submittedName>
</protein>
<accession>A0A392VPF8</accession>
<evidence type="ECO:0000313" key="2">
    <source>
        <dbReference type="EMBL" id="MCI90264.1"/>
    </source>
</evidence>
<proteinExistence type="predicted"/>
<dbReference type="AlphaFoldDB" id="A0A392VPF8"/>
<dbReference type="Proteomes" id="UP000265520">
    <property type="component" value="Unassembled WGS sequence"/>
</dbReference>
<feature type="non-terminal residue" evidence="2">
    <location>
        <position position="70"/>
    </location>
</feature>
<dbReference type="EMBL" id="LXQA011239613">
    <property type="protein sequence ID" value="MCI90264.1"/>
    <property type="molecule type" value="Genomic_DNA"/>
</dbReference>
<feature type="non-terminal residue" evidence="2">
    <location>
        <position position="1"/>
    </location>
</feature>
<sequence length="70" mass="8031">AAQHRWENALAQLRIVNPSLEFSIERMGMLWKVVDGQIIIPDEYKQMELDDEEDDEVEEGDNVEEGLGEG</sequence>
<evidence type="ECO:0000256" key="1">
    <source>
        <dbReference type="SAM" id="MobiDB-lite"/>
    </source>
</evidence>
<comment type="caution">
    <text evidence="2">The sequence shown here is derived from an EMBL/GenBank/DDBJ whole genome shotgun (WGS) entry which is preliminary data.</text>
</comment>
<feature type="region of interest" description="Disordered" evidence="1">
    <location>
        <begin position="46"/>
        <end position="70"/>
    </location>
</feature>
<keyword evidence="3" id="KW-1185">Reference proteome</keyword>
<feature type="compositionally biased region" description="Acidic residues" evidence="1">
    <location>
        <begin position="49"/>
        <end position="70"/>
    </location>
</feature>